<gene>
    <name evidence="1" type="ORF">S03H2_58026</name>
</gene>
<dbReference type="AlphaFoldDB" id="X1ITL1"/>
<evidence type="ECO:0000313" key="1">
    <source>
        <dbReference type="EMBL" id="GAH85781.1"/>
    </source>
</evidence>
<sequence>EEIQRISHGARPNAAGDSNIAKDVRIAGISS</sequence>
<organism evidence="1">
    <name type="scientific">marine sediment metagenome</name>
    <dbReference type="NCBI Taxonomy" id="412755"/>
    <lineage>
        <taxon>unclassified sequences</taxon>
        <taxon>metagenomes</taxon>
        <taxon>ecological metagenomes</taxon>
    </lineage>
</organism>
<protein>
    <submittedName>
        <fullName evidence="1">Uncharacterized protein</fullName>
    </submittedName>
</protein>
<accession>X1ITL1</accession>
<feature type="non-terminal residue" evidence="1">
    <location>
        <position position="1"/>
    </location>
</feature>
<reference evidence="1" key="1">
    <citation type="journal article" date="2014" name="Front. Microbiol.">
        <title>High frequency of phylogenetically diverse reductive dehalogenase-homologous genes in deep subseafloor sedimentary metagenomes.</title>
        <authorList>
            <person name="Kawai M."/>
            <person name="Futagami T."/>
            <person name="Toyoda A."/>
            <person name="Takaki Y."/>
            <person name="Nishi S."/>
            <person name="Hori S."/>
            <person name="Arai W."/>
            <person name="Tsubouchi T."/>
            <person name="Morono Y."/>
            <person name="Uchiyama I."/>
            <person name="Ito T."/>
            <person name="Fujiyama A."/>
            <person name="Inagaki F."/>
            <person name="Takami H."/>
        </authorList>
    </citation>
    <scope>NUCLEOTIDE SEQUENCE</scope>
    <source>
        <strain evidence="1">Expedition CK06-06</strain>
    </source>
</reference>
<proteinExistence type="predicted"/>
<comment type="caution">
    <text evidence="1">The sequence shown here is derived from an EMBL/GenBank/DDBJ whole genome shotgun (WGS) entry which is preliminary data.</text>
</comment>
<dbReference type="EMBL" id="BARU01037217">
    <property type="protein sequence ID" value="GAH85781.1"/>
    <property type="molecule type" value="Genomic_DNA"/>
</dbReference>
<name>X1ITL1_9ZZZZ</name>